<comment type="catalytic activity">
    <reaction evidence="9">
        <text>2 cob(II)alamin + reduced [electron-transfer flavoprotein] + 2 ATP = 2 adenosylcob(III)alamin + 2 triphosphate + oxidized [electron-transfer flavoprotein] + 3 H(+)</text>
        <dbReference type="Rhea" id="RHEA:28671"/>
        <dbReference type="Rhea" id="RHEA-COMP:10685"/>
        <dbReference type="Rhea" id="RHEA-COMP:10686"/>
        <dbReference type="ChEBI" id="CHEBI:15378"/>
        <dbReference type="ChEBI" id="CHEBI:16304"/>
        <dbReference type="ChEBI" id="CHEBI:18036"/>
        <dbReference type="ChEBI" id="CHEBI:18408"/>
        <dbReference type="ChEBI" id="CHEBI:30616"/>
        <dbReference type="ChEBI" id="CHEBI:57692"/>
        <dbReference type="ChEBI" id="CHEBI:58307"/>
        <dbReference type="EC" id="2.5.1.17"/>
    </reaction>
</comment>
<comment type="caution">
    <text evidence="10">The sequence shown here is derived from an EMBL/GenBank/DDBJ whole genome shotgun (WGS) entry which is preliminary data.</text>
</comment>
<dbReference type="EMBL" id="JAQQAL010000029">
    <property type="protein sequence ID" value="MDC7227620.1"/>
    <property type="molecule type" value="Genomic_DNA"/>
</dbReference>
<dbReference type="SUPFAM" id="SSF52540">
    <property type="entry name" value="P-loop containing nucleoside triphosphate hydrolases"/>
    <property type="match status" value="1"/>
</dbReference>
<proteinExistence type="inferred from homology"/>
<evidence type="ECO:0000313" key="11">
    <source>
        <dbReference type="Proteomes" id="UP001221217"/>
    </source>
</evidence>
<evidence type="ECO:0000256" key="3">
    <source>
        <dbReference type="ARBA" id="ARBA00012454"/>
    </source>
</evidence>
<dbReference type="PANTHER" id="PTHR46638:SF1">
    <property type="entry name" value="CORRINOID ADENOSYLTRANSFERASE"/>
    <property type="match status" value="1"/>
</dbReference>
<dbReference type="GO" id="GO:0008817">
    <property type="term" value="F:corrinoid adenosyltransferase activity"/>
    <property type="evidence" value="ECO:0007669"/>
    <property type="project" value="UniProtKB-EC"/>
</dbReference>
<evidence type="ECO:0000256" key="5">
    <source>
        <dbReference type="ARBA" id="ARBA00031529"/>
    </source>
</evidence>
<evidence type="ECO:0000256" key="1">
    <source>
        <dbReference type="ARBA" id="ARBA00005121"/>
    </source>
</evidence>
<comment type="similarity">
    <text evidence="2">Belongs to the Cob(I)alamin adenosyltransferase family.</text>
</comment>
<dbReference type="Proteomes" id="UP001221217">
    <property type="component" value="Unassembled WGS sequence"/>
</dbReference>
<dbReference type="NCBIfam" id="TIGR00708">
    <property type="entry name" value="cobA"/>
    <property type="match status" value="1"/>
</dbReference>
<dbReference type="InterPro" id="IPR027417">
    <property type="entry name" value="P-loop_NTPase"/>
</dbReference>
<organism evidence="10 11">
    <name type="scientific">Candidatus Thalassospirochaeta sargassi</name>
    <dbReference type="NCBI Taxonomy" id="3119039"/>
    <lineage>
        <taxon>Bacteria</taxon>
        <taxon>Pseudomonadati</taxon>
        <taxon>Spirochaetota</taxon>
        <taxon>Spirochaetia</taxon>
        <taxon>Spirochaetales</taxon>
        <taxon>Spirochaetaceae</taxon>
        <taxon>Candidatus Thalassospirochaeta</taxon>
    </lineage>
</organism>
<keyword evidence="10" id="KW-0808">Transferase</keyword>
<evidence type="ECO:0000256" key="2">
    <source>
        <dbReference type="ARBA" id="ARBA00007487"/>
    </source>
</evidence>
<dbReference type="NCBIfam" id="NF004637">
    <property type="entry name" value="PRK05986.1"/>
    <property type="match status" value="1"/>
</dbReference>
<dbReference type="CDD" id="cd00561">
    <property type="entry name" value="CobA_ACA"/>
    <property type="match status" value="1"/>
</dbReference>
<gene>
    <name evidence="10" type="primary">cobO</name>
    <name evidence="10" type="ORF">PQJ61_12720</name>
</gene>
<dbReference type="GO" id="GO:0005524">
    <property type="term" value="F:ATP binding"/>
    <property type="evidence" value="ECO:0007669"/>
    <property type="project" value="InterPro"/>
</dbReference>
<accession>A0AAJ1IE52</accession>
<reference evidence="10 11" key="1">
    <citation type="submission" date="2022-12" db="EMBL/GenBank/DDBJ databases">
        <title>Metagenome assembled genome from gulf of manar.</title>
        <authorList>
            <person name="Kohli P."/>
            <person name="Pk S."/>
            <person name="Venkata Ramana C."/>
            <person name="Sasikala C."/>
        </authorList>
    </citation>
    <scope>NUCLEOTIDE SEQUENCE [LARGE SCALE GENOMIC DNA]</scope>
    <source>
        <strain evidence="10">JB008</strain>
    </source>
</reference>
<dbReference type="PIRSF" id="PIRSF015617">
    <property type="entry name" value="Adensltrnsf_CobA"/>
    <property type="match status" value="1"/>
</dbReference>
<evidence type="ECO:0000256" key="4">
    <source>
        <dbReference type="ARBA" id="ARBA00024929"/>
    </source>
</evidence>
<dbReference type="Gene3D" id="3.40.50.300">
    <property type="entry name" value="P-loop containing nucleotide triphosphate hydrolases"/>
    <property type="match status" value="1"/>
</dbReference>
<name>A0AAJ1IE52_9SPIO</name>
<evidence type="ECO:0000256" key="8">
    <source>
        <dbReference type="ARBA" id="ARBA00048555"/>
    </source>
</evidence>
<dbReference type="EC" id="2.5.1.17" evidence="3"/>
<evidence type="ECO:0000256" key="7">
    <source>
        <dbReference type="ARBA" id="ARBA00033354"/>
    </source>
</evidence>
<dbReference type="PANTHER" id="PTHR46638">
    <property type="entry name" value="CORRINOID ADENOSYLTRANSFERASE"/>
    <property type="match status" value="1"/>
</dbReference>
<protein>
    <recommendedName>
        <fullName evidence="3">corrinoid adenosyltransferase</fullName>
        <ecNumber evidence="3">2.5.1.17</ecNumber>
    </recommendedName>
    <alternativeName>
        <fullName evidence="5">Cob(II)alamin adenosyltransferase</fullName>
    </alternativeName>
    <alternativeName>
        <fullName evidence="7">Cob(II)yrinic acid a,c-diamide adenosyltransferase</fullName>
    </alternativeName>
    <alternativeName>
        <fullName evidence="6">Cobinamide/cobalamin adenosyltransferase</fullName>
    </alternativeName>
</protein>
<comment type="pathway">
    <text evidence="1">Cofactor biosynthesis; adenosylcobalamin biosynthesis; adenosylcobalamin from cob(II)yrinate a,c-diamide: step 2/7.</text>
</comment>
<dbReference type="InterPro" id="IPR003724">
    <property type="entry name" value="CblAdoTrfase_CobA"/>
</dbReference>
<sequence length="200" mass="21997">MKNQPENVEQLKTEHEKKIKNADIDRGVVIVNTGDGKGKSTAAFGTAFRAVGYGMKVGIVQFIKGKWKTGEQQIFAGLPQITHVISGEGFTWNSEDNTKDIEAARKGWEFALGMIEEARDDEDSYQLIVLDEINIAMDKDFIPAASVVEAIKAKPEHLSIILTGRNAPPEIIEAADTVTEMKPIKHAFEGGIKARKGIEF</sequence>
<comment type="function">
    <text evidence="4">Required for both de novo synthesis of the corrin ring for the assimilation of exogenous corrinoids. Participates in the adenosylation of a variety of incomplete and complete corrinoids.</text>
</comment>
<evidence type="ECO:0000313" key="10">
    <source>
        <dbReference type="EMBL" id="MDC7227620.1"/>
    </source>
</evidence>
<dbReference type="AlphaFoldDB" id="A0AAJ1IE52"/>
<dbReference type="Pfam" id="PF02572">
    <property type="entry name" value="CobA_CobO_BtuR"/>
    <property type="match status" value="1"/>
</dbReference>
<evidence type="ECO:0000256" key="9">
    <source>
        <dbReference type="ARBA" id="ARBA00048692"/>
    </source>
</evidence>
<dbReference type="GO" id="GO:0009236">
    <property type="term" value="P:cobalamin biosynthetic process"/>
    <property type="evidence" value="ECO:0007669"/>
    <property type="project" value="InterPro"/>
</dbReference>
<comment type="catalytic activity">
    <reaction evidence="8">
        <text>2 cob(II)yrinate a,c diamide + reduced [electron-transfer flavoprotein] + 2 ATP = 2 adenosylcob(III)yrinate a,c-diamide + 2 triphosphate + oxidized [electron-transfer flavoprotein] + 3 H(+)</text>
        <dbReference type="Rhea" id="RHEA:11528"/>
        <dbReference type="Rhea" id="RHEA-COMP:10685"/>
        <dbReference type="Rhea" id="RHEA-COMP:10686"/>
        <dbReference type="ChEBI" id="CHEBI:15378"/>
        <dbReference type="ChEBI" id="CHEBI:18036"/>
        <dbReference type="ChEBI" id="CHEBI:30616"/>
        <dbReference type="ChEBI" id="CHEBI:57692"/>
        <dbReference type="ChEBI" id="CHEBI:58307"/>
        <dbReference type="ChEBI" id="CHEBI:58503"/>
        <dbReference type="ChEBI" id="CHEBI:58537"/>
        <dbReference type="EC" id="2.5.1.17"/>
    </reaction>
</comment>
<evidence type="ECO:0000256" key="6">
    <source>
        <dbReference type="ARBA" id="ARBA00033334"/>
    </source>
</evidence>